<dbReference type="PRINTS" id="PR00080">
    <property type="entry name" value="SDRFAMILY"/>
</dbReference>
<evidence type="ECO:0000313" key="3">
    <source>
        <dbReference type="EMBL" id="MBA2132424.1"/>
    </source>
</evidence>
<organism evidence="3 4">
    <name type="scientific">Capillibacterium thermochitinicola</name>
    <dbReference type="NCBI Taxonomy" id="2699427"/>
    <lineage>
        <taxon>Bacteria</taxon>
        <taxon>Bacillati</taxon>
        <taxon>Bacillota</taxon>
        <taxon>Capillibacterium</taxon>
    </lineage>
</organism>
<evidence type="ECO:0000256" key="2">
    <source>
        <dbReference type="RuleBase" id="RU000363"/>
    </source>
</evidence>
<keyword evidence="1" id="KW-0560">Oxidoreductase</keyword>
<dbReference type="GO" id="GO:0016491">
    <property type="term" value="F:oxidoreductase activity"/>
    <property type="evidence" value="ECO:0007669"/>
    <property type="project" value="UniProtKB-KW"/>
</dbReference>
<proteinExistence type="inferred from homology"/>
<dbReference type="Gene3D" id="3.40.50.720">
    <property type="entry name" value="NAD(P)-binding Rossmann-like Domain"/>
    <property type="match status" value="1"/>
</dbReference>
<dbReference type="InterPro" id="IPR036291">
    <property type="entry name" value="NAD(P)-bd_dom_sf"/>
</dbReference>
<dbReference type="SUPFAM" id="SSF51735">
    <property type="entry name" value="NAD(P)-binding Rossmann-fold domains"/>
    <property type="match status" value="1"/>
</dbReference>
<dbReference type="Proteomes" id="UP000657177">
    <property type="component" value="Unassembled WGS sequence"/>
</dbReference>
<comment type="caution">
    <text evidence="3">The sequence shown here is derived from an EMBL/GenBank/DDBJ whole genome shotgun (WGS) entry which is preliminary data.</text>
</comment>
<dbReference type="PRINTS" id="PR00081">
    <property type="entry name" value="GDHRDH"/>
</dbReference>
<dbReference type="PANTHER" id="PTHR43157">
    <property type="entry name" value="PHOSPHATIDYLINOSITOL-GLYCAN BIOSYNTHESIS CLASS F PROTEIN-RELATED"/>
    <property type="match status" value="1"/>
</dbReference>
<dbReference type="AlphaFoldDB" id="A0A8J6LLH7"/>
<reference evidence="3" key="1">
    <citation type="submission" date="2020-06" db="EMBL/GenBank/DDBJ databases">
        <title>Novel chitinolytic bacterium.</title>
        <authorList>
            <person name="Ungkulpasvich U."/>
            <person name="Kosugi A."/>
            <person name="Uke A."/>
        </authorList>
    </citation>
    <scope>NUCLEOTIDE SEQUENCE</scope>
    <source>
        <strain evidence="3">UUS1-1</strain>
    </source>
</reference>
<protein>
    <submittedName>
        <fullName evidence="3">SDR family NAD(P)-dependent oxidoreductase</fullName>
    </submittedName>
</protein>
<evidence type="ECO:0000256" key="1">
    <source>
        <dbReference type="ARBA" id="ARBA00023002"/>
    </source>
</evidence>
<dbReference type="InterPro" id="IPR002347">
    <property type="entry name" value="SDR_fam"/>
</dbReference>
<evidence type="ECO:0000313" key="4">
    <source>
        <dbReference type="Proteomes" id="UP000657177"/>
    </source>
</evidence>
<accession>A0A8J6LLH7</accession>
<dbReference type="PANTHER" id="PTHR43157:SF31">
    <property type="entry name" value="PHOSPHATIDYLINOSITOL-GLYCAN BIOSYNTHESIS CLASS F PROTEIN"/>
    <property type="match status" value="1"/>
</dbReference>
<comment type="similarity">
    <text evidence="2">Belongs to the short-chain dehydrogenases/reductases (SDR) family.</text>
</comment>
<dbReference type="Pfam" id="PF00106">
    <property type="entry name" value="adh_short"/>
    <property type="match status" value="1"/>
</dbReference>
<dbReference type="EMBL" id="JAAKDE010000004">
    <property type="protein sequence ID" value="MBA2132424.1"/>
    <property type="molecule type" value="Genomic_DNA"/>
</dbReference>
<sequence>MAAAITKQIRDERNGVLDVLINNAGTFSSWFMTTDEGFELQLAVNHLAPFLLTHQLMPLLMAAPAGRVISVSSGSHYGTIMYWKDLQLRKHYNSLWAYKQSKLANVLFIAELDRRFATTNFNLRAFAADPGLVNTEIGLKNTTGLARWVWQKRRRKGRRPEDAAATSIFLASDPAVQKSDAIYWKDCKPTPPSRYVRKADARQRLWILSEKMCGIKYADYGLGS</sequence>
<gene>
    <name evidence="3" type="ORF">G5B42_02545</name>
</gene>
<name>A0A8J6LLH7_9FIRM</name>
<keyword evidence="4" id="KW-1185">Reference proteome</keyword>